<keyword evidence="4" id="KW-0997">Cell inner membrane</keyword>
<evidence type="ECO:0000313" key="11">
    <source>
        <dbReference type="Proteomes" id="UP001597085"/>
    </source>
</evidence>
<evidence type="ECO:0000256" key="1">
    <source>
        <dbReference type="ARBA" id="ARBA00004429"/>
    </source>
</evidence>
<evidence type="ECO:0000259" key="9">
    <source>
        <dbReference type="Pfam" id="PF04290"/>
    </source>
</evidence>
<dbReference type="PANTHER" id="PTHR35011:SF2">
    <property type="entry name" value="2,3-DIKETO-L-GULONATE TRAP TRANSPORTER SMALL PERMEASE PROTEIN YIAM"/>
    <property type="match status" value="1"/>
</dbReference>
<feature type="transmembrane region" description="Helical" evidence="8">
    <location>
        <begin position="104"/>
        <end position="127"/>
    </location>
</feature>
<keyword evidence="2" id="KW-0813">Transport</keyword>
<comment type="subcellular location">
    <subcellularLocation>
        <location evidence="1">Cell inner membrane</location>
        <topology evidence="1">Multi-pass membrane protein</topology>
    </subcellularLocation>
</comment>
<feature type="transmembrane region" description="Helical" evidence="8">
    <location>
        <begin position="32"/>
        <end position="55"/>
    </location>
</feature>
<evidence type="ECO:0000256" key="3">
    <source>
        <dbReference type="ARBA" id="ARBA00022475"/>
    </source>
</evidence>
<dbReference type="PANTHER" id="PTHR35011">
    <property type="entry name" value="2,3-DIKETO-L-GULONATE TRAP TRANSPORTER SMALL PERMEASE PROTEIN YIAM"/>
    <property type="match status" value="1"/>
</dbReference>
<dbReference type="InterPro" id="IPR055348">
    <property type="entry name" value="DctQ"/>
</dbReference>
<dbReference type="AlphaFoldDB" id="A0ABD6CLV0"/>
<evidence type="ECO:0000313" key="10">
    <source>
        <dbReference type="EMBL" id="MFD1598827.1"/>
    </source>
</evidence>
<keyword evidence="6 8" id="KW-1133">Transmembrane helix</keyword>
<keyword evidence="3" id="KW-1003">Cell membrane</keyword>
<name>A0ABD6CLV0_9EURY</name>
<keyword evidence="5 8" id="KW-0812">Transmembrane</keyword>
<proteinExistence type="predicted"/>
<evidence type="ECO:0000256" key="7">
    <source>
        <dbReference type="ARBA" id="ARBA00023136"/>
    </source>
</evidence>
<evidence type="ECO:0000256" key="6">
    <source>
        <dbReference type="ARBA" id="ARBA00022989"/>
    </source>
</evidence>
<dbReference type="InterPro" id="IPR007387">
    <property type="entry name" value="TRAP_DctQ"/>
</dbReference>
<sequence>MVPKLLRTARVALDPDREPETRLGRIERDLELYVGGSLLVIYGLLIGLSVIQRTLTGEQALWVQEITIGMFVWVAWLSVAYVIRNEDHLRFTLVLSRLSNRGRYLLYWVEWALWVGFAGTVFVYSVPVLGDFIARQATITGTSIPDAVTYLAITVGFGLVLLRVAQQAVSVTLAFRRGDDVTHSEGEVVAE</sequence>
<organism evidence="10 11">
    <name type="scientific">Halobellus rarus</name>
    <dbReference type="NCBI Taxonomy" id="1126237"/>
    <lineage>
        <taxon>Archaea</taxon>
        <taxon>Methanobacteriati</taxon>
        <taxon>Methanobacteriota</taxon>
        <taxon>Stenosarchaea group</taxon>
        <taxon>Halobacteria</taxon>
        <taxon>Halobacteriales</taxon>
        <taxon>Haloferacaceae</taxon>
        <taxon>Halobellus</taxon>
    </lineage>
</organism>
<reference evidence="10 11" key="1">
    <citation type="journal article" date="2019" name="Int. J. Syst. Evol. Microbiol.">
        <title>The Global Catalogue of Microorganisms (GCM) 10K type strain sequencing project: providing services to taxonomists for standard genome sequencing and annotation.</title>
        <authorList>
            <consortium name="The Broad Institute Genomics Platform"/>
            <consortium name="The Broad Institute Genome Sequencing Center for Infectious Disease"/>
            <person name="Wu L."/>
            <person name="Ma J."/>
        </authorList>
    </citation>
    <scope>NUCLEOTIDE SEQUENCE [LARGE SCALE GENOMIC DNA]</scope>
    <source>
        <strain evidence="10 11">CGMCC 1.12121</strain>
    </source>
</reference>
<keyword evidence="11" id="KW-1185">Reference proteome</keyword>
<dbReference type="GO" id="GO:0005886">
    <property type="term" value="C:plasma membrane"/>
    <property type="evidence" value="ECO:0007669"/>
    <property type="project" value="UniProtKB-SubCell"/>
</dbReference>
<evidence type="ECO:0000256" key="5">
    <source>
        <dbReference type="ARBA" id="ARBA00022692"/>
    </source>
</evidence>
<comment type="caution">
    <text evidence="10">The sequence shown here is derived from an EMBL/GenBank/DDBJ whole genome shotgun (WGS) entry which is preliminary data.</text>
</comment>
<feature type="transmembrane region" description="Helical" evidence="8">
    <location>
        <begin position="147"/>
        <end position="165"/>
    </location>
</feature>
<evidence type="ECO:0000256" key="4">
    <source>
        <dbReference type="ARBA" id="ARBA00022519"/>
    </source>
</evidence>
<evidence type="ECO:0000256" key="8">
    <source>
        <dbReference type="SAM" id="Phobius"/>
    </source>
</evidence>
<dbReference type="RefSeq" id="WP_256420363.1">
    <property type="nucleotide sequence ID" value="NZ_JANHDI010000002.1"/>
</dbReference>
<gene>
    <name evidence="10" type="ORF">ACFSBX_07630</name>
</gene>
<dbReference type="EMBL" id="JBHUDK010000006">
    <property type="protein sequence ID" value="MFD1598827.1"/>
    <property type="molecule type" value="Genomic_DNA"/>
</dbReference>
<feature type="domain" description="Tripartite ATP-independent periplasmic transporters DctQ component" evidence="9">
    <location>
        <begin position="44"/>
        <end position="170"/>
    </location>
</feature>
<protein>
    <submittedName>
        <fullName evidence="10">TRAP transporter small permease</fullName>
    </submittedName>
</protein>
<accession>A0ABD6CLV0</accession>
<feature type="transmembrane region" description="Helical" evidence="8">
    <location>
        <begin position="61"/>
        <end position="83"/>
    </location>
</feature>
<keyword evidence="7 8" id="KW-0472">Membrane</keyword>
<dbReference type="Proteomes" id="UP001597085">
    <property type="component" value="Unassembled WGS sequence"/>
</dbReference>
<evidence type="ECO:0000256" key="2">
    <source>
        <dbReference type="ARBA" id="ARBA00022448"/>
    </source>
</evidence>
<dbReference type="Pfam" id="PF04290">
    <property type="entry name" value="DctQ"/>
    <property type="match status" value="1"/>
</dbReference>